<feature type="compositionally biased region" description="Basic and acidic residues" evidence="1">
    <location>
        <begin position="169"/>
        <end position="178"/>
    </location>
</feature>
<feature type="compositionally biased region" description="Basic and acidic residues" evidence="1">
    <location>
        <begin position="85"/>
        <end position="100"/>
    </location>
</feature>
<evidence type="ECO:0000313" key="3">
    <source>
        <dbReference type="Proteomes" id="UP001381693"/>
    </source>
</evidence>
<comment type="caution">
    <text evidence="2">The sequence shown here is derived from an EMBL/GenBank/DDBJ whole genome shotgun (WGS) entry which is preliminary data.</text>
</comment>
<protein>
    <submittedName>
        <fullName evidence="2">Uncharacterized protein</fullName>
    </submittedName>
</protein>
<keyword evidence="3" id="KW-1185">Reference proteome</keyword>
<dbReference type="Proteomes" id="UP001381693">
    <property type="component" value="Unassembled WGS sequence"/>
</dbReference>
<reference evidence="2 3" key="1">
    <citation type="submission" date="2023-11" db="EMBL/GenBank/DDBJ databases">
        <title>Halocaridina rubra genome assembly.</title>
        <authorList>
            <person name="Smith C."/>
        </authorList>
    </citation>
    <scope>NUCLEOTIDE SEQUENCE [LARGE SCALE GENOMIC DNA]</scope>
    <source>
        <strain evidence="2">EP-1</strain>
        <tissue evidence="2">Whole</tissue>
    </source>
</reference>
<feature type="compositionally biased region" description="Polar residues" evidence="1">
    <location>
        <begin position="115"/>
        <end position="131"/>
    </location>
</feature>
<feature type="region of interest" description="Disordered" evidence="1">
    <location>
        <begin position="112"/>
        <end position="156"/>
    </location>
</feature>
<feature type="compositionally biased region" description="Pro residues" evidence="1">
    <location>
        <begin position="900"/>
        <end position="916"/>
    </location>
</feature>
<evidence type="ECO:0000256" key="1">
    <source>
        <dbReference type="SAM" id="MobiDB-lite"/>
    </source>
</evidence>
<feature type="compositionally biased region" description="Pro residues" evidence="1">
    <location>
        <begin position="841"/>
        <end position="851"/>
    </location>
</feature>
<feature type="compositionally biased region" description="Polar residues" evidence="1">
    <location>
        <begin position="280"/>
        <end position="292"/>
    </location>
</feature>
<feature type="region of interest" description="Disordered" evidence="1">
    <location>
        <begin position="169"/>
        <end position="292"/>
    </location>
</feature>
<sequence length="961" mass="104847">SEVKYFPPPFRFALPFTMPCGCFGKKDKKCVVVGEEYRPREGELPVGPPQSKPLLAEDPTAVPSTPPVSQPQAPPSTPGGGSARLRPEDDPDKATRRRDVVASFYSDQCELIGFKTTSSRPPSTHVGSSHSDGPAATSSPAASSPASTRSVGASCRADLAEKRREFFKDLAAEDETRSRPTSRLTDPGSQVTPRNSHYQDQLHHTLPHLNKTPRSNKFQPPSSPPLFLQVSLRKTPKTSSSPRSSSREDTEPLLHSSPELSPKTSPKHSEHSLASEIPNKASSVSIENTQQQDFREDFSENVPLLSDTHTEVSHSDKFIEVSHTEKSAEVSLPEISAEVLLPEKSTEVSLPENLAEISLKSVEQPLNESSQIINYNQSNGPEFHADLSHKESKFDDNIMSGNENIKLMQPNLLEKSFVIENSVSKDDLPANVNTNIIDNFAIDPQYISDNTLIISSSPKAEVFTPLEAEIPLSGATESQKEFALELDFSTEPISQTLPVIVNETFKDTFTEKTEPTLTTPLDTNTVTLESPEEETIVKTTSQFISVSPDETKTSKTIIETTRQFITSDDDEEDAAKTIVETTQQYIMGSPDDTRTTQTIVETTRHFISGIQEEEEEEDMMPDQQFLSSSPKEQKLVKAMEQFVYGTPEEQITQTIVQTTKQVISGGPDGQVTQTVVESTQQSLPPSVDAFFLTAVEEPEDLTEKLLLEPSPLTKSFEEALSVVSQPPLEIETIEETSEELEKPMLPDVPCFGAPPPPSSPPPPLPEGEISADFTLPSLEGVVLPPEEVLPPAPPTPPAERVLDMQLSPAEEFDLEQDQQQHIETESIPSPPTTTEESNEDLPPPPPTPPTPRQKEVHQQPSSLPAENEILPPTPPTPPREDDMPPAQLTPSKDDDNEILPPAPPTPPISSSPPLPPVTCGVEIVSSSPLEDDGLGSEIDDALETLEGLSDEGNIERAAASS</sequence>
<feature type="compositionally biased region" description="Acidic residues" evidence="1">
    <location>
        <begin position="929"/>
        <end position="938"/>
    </location>
</feature>
<dbReference type="AlphaFoldDB" id="A0AAN8XRC4"/>
<feature type="region of interest" description="Disordered" evidence="1">
    <location>
        <begin position="36"/>
        <end position="100"/>
    </location>
</feature>
<feature type="region of interest" description="Disordered" evidence="1">
    <location>
        <begin position="729"/>
        <end position="938"/>
    </location>
</feature>
<feature type="non-terminal residue" evidence="2">
    <location>
        <position position="1"/>
    </location>
</feature>
<dbReference type="EMBL" id="JAXCGZ010002195">
    <property type="protein sequence ID" value="KAK7084223.1"/>
    <property type="molecule type" value="Genomic_DNA"/>
</dbReference>
<proteinExistence type="predicted"/>
<organism evidence="2 3">
    <name type="scientific">Halocaridina rubra</name>
    <name type="common">Hawaiian red shrimp</name>
    <dbReference type="NCBI Taxonomy" id="373956"/>
    <lineage>
        <taxon>Eukaryota</taxon>
        <taxon>Metazoa</taxon>
        <taxon>Ecdysozoa</taxon>
        <taxon>Arthropoda</taxon>
        <taxon>Crustacea</taxon>
        <taxon>Multicrustacea</taxon>
        <taxon>Malacostraca</taxon>
        <taxon>Eumalacostraca</taxon>
        <taxon>Eucarida</taxon>
        <taxon>Decapoda</taxon>
        <taxon>Pleocyemata</taxon>
        <taxon>Caridea</taxon>
        <taxon>Atyoidea</taxon>
        <taxon>Atyidae</taxon>
        <taxon>Halocaridina</taxon>
    </lineage>
</organism>
<evidence type="ECO:0000313" key="2">
    <source>
        <dbReference type="EMBL" id="KAK7084223.1"/>
    </source>
</evidence>
<gene>
    <name evidence="2" type="ORF">SK128_019736</name>
</gene>
<accession>A0AAN8XRC4</accession>
<feature type="compositionally biased region" description="Pro residues" evidence="1">
    <location>
        <begin position="64"/>
        <end position="77"/>
    </location>
</feature>
<feature type="compositionally biased region" description="Low complexity" evidence="1">
    <location>
        <begin position="134"/>
        <end position="148"/>
    </location>
</feature>
<feature type="compositionally biased region" description="Low complexity" evidence="1">
    <location>
        <begin position="775"/>
        <end position="786"/>
    </location>
</feature>
<name>A0AAN8XRC4_HALRR</name>
<feature type="compositionally biased region" description="Pro residues" evidence="1">
    <location>
        <begin position="787"/>
        <end position="797"/>
    </location>
</feature>
<feature type="compositionally biased region" description="Pro residues" evidence="1">
    <location>
        <begin position="752"/>
        <end position="765"/>
    </location>
</feature>
<feature type="compositionally biased region" description="Polar residues" evidence="1">
    <location>
        <begin position="179"/>
        <end position="199"/>
    </location>
</feature>